<reference evidence="1 2" key="1">
    <citation type="journal article" date="2020" name="Mol. Biol. Evol.">
        <title>Distinct Expression and Methylation Patterns for Genes with Different Fates following a Single Whole-Genome Duplication in Flowering Plants.</title>
        <authorList>
            <person name="Shi T."/>
            <person name="Rahmani R.S."/>
            <person name="Gugger P.F."/>
            <person name="Wang M."/>
            <person name="Li H."/>
            <person name="Zhang Y."/>
            <person name="Li Z."/>
            <person name="Wang Q."/>
            <person name="Van de Peer Y."/>
            <person name="Marchal K."/>
            <person name="Chen J."/>
        </authorList>
    </citation>
    <scope>NUCLEOTIDE SEQUENCE [LARGE SCALE GENOMIC DNA]</scope>
    <source>
        <tissue evidence="1">Leaf</tissue>
    </source>
</reference>
<sequence>MHVSCLLVFVFTSEQSSICNLALKKEMSSSWITGK</sequence>
<keyword evidence="2" id="KW-1185">Reference proteome</keyword>
<proteinExistence type="predicted"/>
<accession>A0A822Y2T2</accession>
<dbReference type="AlphaFoldDB" id="A0A822Y2T2"/>
<name>A0A822Y2T2_NELNU</name>
<evidence type="ECO:0000313" key="1">
    <source>
        <dbReference type="EMBL" id="DAD26562.1"/>
    </source>
</evidence>
<dbReference type="EMBL" id="DUZY01000002">
    <property type="protein sequence ID" value="DAD26562.1"/>
    <property type="molecule type" value="Genomic_DNA"/>
</dbReference>
<organism evidence="1 2">
    <name type="scientific">Nelumbo nucifera</name>
    <name type="common">Sacred lotus</name>
    <dbReference type="NCBI Taxonomy" id="4432"/>
    <lineage>
        <taxon>Eukaryota</taxon>
        <taxon>Viridiplantae</taxon>
        <taxon>Streptophyta</taxon>
        <taxon>Embryophyta</taxon>
        <taxon>Tracheophyta</taxon>
        <taxon>Spermatophyta</taxon>
        <taxon>Magnoliopsida</taxon>
        <taxon>Proteales</taxon>
        <taxon>Nelumbonaceae</taxon>
        <taxon>Nelumbo</taxon>
    </lineage>
</organism>
<gene>
    <name evidence="1" type="ORF">HUJ06_028030</name>
</gene>
<evidence type="ECO:0000313" key="2">
    <source>
        <dbReference type="Proteomes" id="UP000607653"/>
    </source>
</evidence>
<protein>
    <submittedName>
        <fullName evidence="1">Uncharacterized protein</fullName>
    </submittedName>
</protein>
<dbReference type="Proteomes" id="UP000607653">
    <property type="component" value="Unassembled WGS sequence"/>
</dbReference>
<comment type="caution">
    <text evidence="1">The sequence shown here is derived from an EMBL/GenBank/DDBJ whole genome shotgun (WGS) entry which is preliminary data.</text>
</comment>